<dbReference type="InterPro" id="IPR050109">
    <property type="entry name" value="HTH-type_TetR-like_transc_reg"/>
</dbReference>
<dbReference type="EMBL" id="JACHMH010000001">
    <property type="protein sequence ID" value="MBB4681943.1"/>
    <property type="molecule type" value="Genomic_DNA"/>
</dbReference>
<keyword evidence="5" id="KW-1185">Reference proteome</keyword>
<dbReference type="GO" id="GO:0000976">
    <property type="term" value="F:transcription cis-regulatory region binding"/>
    <property type="evidence" value="ECO:0007669"/>
    <property type="project" value="TreeGrafter"/>
</dbReference>
<accession>A0A7W7CIP9</accession>
<comment type="caution">
    <text evidence="4">The sequence shown here is derived from an EMBL/GenBank/DDBJ whole genome shotgun (WGS) entry which is preliminary data.</text>
</comment>
<dbReference type="PANTHER" id="PTHR30055">
    <property type="entry name" value="HTH-TYPE TRANSCRIPTIONAL REGULATOR RUTR"/>
    <property type="match status" value="1"/>
</dbReference>
<dbReference type="PROSITE" id="PS50977">
    <property type="entry name" value="HTH_TETR_2"/>
    <property type="match status" value="1"/>
</dbReference>
<reference evidence="4 5" key="1">
    <citation type="submission" date="2020-08" db="EMBL/GenBank/DDBJ databases">
        <title>Sequencing the genomes of 1000 actinobacteria strains.</title>
        <authorList>
            <person name="Klenk H.-P."/>
        </authorList>
    </citation>
    <scope>NUCLEOTIDE SEQUENCE [LARGE SCALE GENOMIC DNA]</scope>
    <source>
        <strain evidence="4 5">DSM 44230</strain>
    </source>
</reference>
<gene>
    <name evidence="4" type="ORF">HNR67_008061</name>
</gene>
<keyword evidence="1 2" id="KW-0238">DNA-binding</keyword>
<dbReference type="AlphaFoldDB" id="A0A7W7CIP9"/>
<protein>
    <submittedName>
        <fullName evidence="4">AcrR family transcriptional regulator</fullName>
    </submittedName>
</protein>
<dbReference type="GO" id="GO:0003700">
    <property type="term" value="F:DNA-binding transcription factor activity"/>
    <property type="evidence" value="ECO:0007669"/>
    <property type="project" value="TreeGrafter"/>
</dbReference>
<organism evidence="4 5">
    <name type="scientific">Crossiella cryophila</name>
    <dbReference type="NCBI Taxonomy" id="43355"/>
    <lineage>
        <taxon>Bacteria</taxon>
        <taxon>Bacillati</taxon>
        <taxon>Actinomycetota</taxon>
        <taxon>Actinomycetes</taxon>
        <taxon>Pseudonocardiales</taxon>
        <taxon>Pseudonocardiaceae</taxon>
        <taxon>Crossiella</taxon>
    </lineage>
</organism>
<dbReference type="InterPro" id="IPR009057">
    <property type="entry name" value="Homeodomain-like_sf"/>
</dbReference>
<dbReference type="InterPro" id="IPR001647">
    <property type="entry name" value="HTH_TetR"/>
</dbReference>
<dbReference type="PRINTS" id="PR00455">
    <property type="entry name" value="HTHTETR"/>
</dbReference>
<evidence type="ECO:0000313" key="4">
    <source>
        <dbReference type="EMBL" id="MBB4681943.1"/>
    </source>
</evidence>
<feature type="domain" description="HTH tetR-type" evidence="3">
    <location>
        <begin position="8"/>
        <end position="68"/>
    </location>
</feature>
<evidence type="ECO:0000256" key="2">
    <source>
        <dbReference type="PROSITE-ProRule" id="PRU00335"/>
    </source>
</evidence>
<dbReference type="Gene3D" id="1.10.357.10">
    <property type="entry name" value="Tetracycline Repressor, domain 2"/>
    <property type="match status" value="1"/>
</dbReference>
<evidence type="ECO:0000259" key="3">
    <source>
        <dbReference type="PROSITE" id="PS50977"/>
    </source>
</evidence>
<evidence type="ECO:0000313" key="5">
    <source>
        <dbReference type="Proteomes" id="UP000533598"/>
    </source>
</evidence>
<dbReference type="PANTHER" id="PTHR30055:SF209">
    <property type="entry name" value="POSSIBLE TRANSCRIPTIONAL REGULATORY PROTEIN (PROBABLY TETR-FAMILY)"/>
    <property type="match status" value="1"/>
</dbReference>
<dbReference type="Proteomes" id="UP000533598">
    <property type="component" value="Unassembled WGS sequence"/>
</dbReference>
<sequence length="192" mass="20573">MAERADAARNRQAILAAAERLIIERGPDAVTMDEIALAAGVGKGTLFRRFGDRCGLLRELLDQYRGEVTDKVDTACADTADPVDRLLAYLGVLFDESQRLRPLVAALEAEATPGSCCRSAAGRHRVLAEWITRANPARAGSADFLAHALLAAMRAELVRHLTEDLGTPLARVRADLLALARASVISETVATA</sequence>
<proteinExistence type="predicted"/>
<dbReference type="SUPFAM" id="SSF46689">
    <property type="entry name" value="Homeodomain-like"/>
    <property type="match status" value="1"/>
</dbReference>
<evidence type="ECO:0000256" key="1">
    <source>
        <dbReference type="ARBA" id="ARBA00023125"/>
    </source>
</evidence>
<dbReference type="Pfam" id="PF00440">
    <property type="entry name" value="TetR_N"/>
    <property type="match status" value="1"/>
</dbReference>
<feature type="DNA-binding region" description="H-T-H motif" evidence="2">
    <location>
        <begin position="31"/>
        <end position="50"/>
    </location>
</feature>
<name>A0A7W7CIP9_9PSEU</name>
<dbReference type="RefSeq" id="WP_312989222.1">
    <property type="nucleotide sequence ID" value="NZ_BAAAUI010000034.1"/>
</dbReference>